<dbReference type="AlphaFoldDB" id="R7U7D8"/>
<sequence length="229" mass="25324">MEDLILDGVKSSPRAFVVSEVLQNESRLQLDITTDTFASMPMVESLTSTTTVMKWEEYPRLTTTMTDEEEEFVQNAEADKLDLTQFSSEAGSSTMITDGTEQGWWQWICTTSYDYAKWGLDLGSLALNSTWYAACSLASRPVVFVRRLANLVNEFNLNWSARGKNWDAYGGINYKRPEENQADDPQIQDLVNALAEVGISDGDQDVPQASGSSAPEVAGPGNPAEKKNN</sequence>
<reference evidence="3" key="3">
    <citation type="submission" date="2015-06" db="UniProtKB">
        <authorList>
            <consortium name="EnsemblMetazoa"/>
        </authorList>
    </citation>
    <scope>IDENTIFICATION</scope>
</reference>
<dbReference type="EMBL" id="AMQN01001691">
    <property type="status" value="NOT_ANNOTATED_CDS"/>
    <property type="molecule type" value="Genomic_DNA"/>
</dbReference>
<reference evidence="4" key="1">
    <citation type="submission" date="2012-12" db="EMBL/GenBank/DDBJ databases">
        <authorList>
            <person name="Hellsten U."/>
            <person name="Grimwood J."/>
            <person name="Chapman J.A."/>
            <person name="Shapiro H."/>
            <person name="Aerts A."/>
            <person name="Otillar R.P."/>
            <person name="Terry A.Y."/>
            <person name="Boore J.L."/>
            <person name="Simakov O."/>
            <person name="Marletaz F."/>
            <person name="Cho S.-J."/>
            <person name="Edsinger-Gonzales E."/>
            <person name="Havlak P."/>
            <person name="Kuo D.-H."/>
            <person name="Larsson T."/>
            <person name="Lv J."/>
            <person name="Arendt D."/>
            <person name="Savage R."/>
            <person name="Osoegawa K."/>
            <person name="de Jong P."/>
            <person name="Lindberg D.R."/>
            <person name="Seaver E.C."/>
            <person name="Weisblat D.A."/>
            <person name="Putnam N.H."/>
            <person name="Grigoriev I.V."/>
            <person name="Rokhsar D.S."/>
        </authorList>
    </citation>
    <scope>NUCLEOTIDE SEQUENCE</scope>
    <source>
        <strain evidence="4">I ESC-2004</strain>
    </source>
</reference>
<name>R7U7D8_CAPTE</name>
<organism evidence="2">
    <name type="scientific">Capitella teleta</name>
    <name type="common">Polychaete worm</name>
    <dbReference type="NCBI Taxonomy" id="283909"/>
    <lineage>
        <taxon>Eukaryota</taxon>
        <taxon>Metazoa</taxon>
        <taxon>Spiralia</taxon>
        <taxon>Lophotrochozoa</taxon>
        <taxon>Annelida</taxon>
        <taxon>Polychaeta</taxon>
        <taxon>Sedentaria</taxon>
        <taxon>Scolecida</taxon>
        <taxon>Capitellidae</taxon>
        <taxon>Capitella</taxon>
    </lineage>
</organism>
<dbReference type="HOGENOM" id="CLU_1210782_0_0_1"/>
<dbReference type="Proteomes" id="UP000014760">
    <property type="component" value="Unassembled WGS sequence"/>
</dbReference>
<proteinExistence type="predicted"/>
<protein>
    <submittedName>
        <fullName evidence="2 3">Uncharacterized protein</fullName>
    </submittedName>
</protein>
<dbReference type="EnsemblMetazoa" id="CapteT191305">
    <property type="protein sequence ID" value="CapteP191305"/>
    <property type="gene ID" value="CapteG191305"/>
</dbReference>
<accession>R7U7D8</accession>
<evidence type="ECO:0000256" key="1">
    <source>
        <dbReference type="SAM" id="MobiDB-lite"/>
    </source>
</evidence>
<evidence type="ECO:0000313" key="4">
    <source>
        <dbReference type="Proteomes" id="UP000014760"/>
    </source>
</evidence>
<keyword evidence="4" id="KW-1185">Reference proteome</keyword>
<reference evidence="2 4" key="2">
    <citation type="journal article" date="2013" name="Nature">
        <title>Insights into bilaterian evolution from three spiralian genomes.</title>
        <authorList>
            <person name="Simakov O."/>
            <person name="Marletaz F."/>
            <person name="Cho S.J."/>
            <person name="Edsinger-Gonzales E."/>
            <person name="Havlak P."/>
            <person name="Hellsten U."/>
            <person name="Kuo D.H."/>
            <person name="Larsson T."/>
            <person name="Lv J."/>
            <person name="Arendt D."/>
            <person name="Savage R."/>
            <person name="Osoegawa K."/>
            <person name="de Jong P."/>
            <person name="Grimwood J."/>
            <person name="Chapman J.A."/>
            <person name="Shapiro H."/>
            <person name="Aerts A."/>
            <person name="Otillar R.P."/>
            <person name="Terry A.Y."/>
            <person name="Boore J.L."/>
            <person name="Grigoriev I.V."/>
            <person name="Lindberg D.R."/>
            <person name="Seaver E.C."/>
            <person name="Weisblat D.A."/>
            <person name="Putnam N.H."/>
            <person name="Rokhsar D.S."/>
        </authorList>
    </citation>
    <scope>NUCLEOTIDE SEQUENCE</scope>
    <source>
        <strain evidence="2 4">I ESC-2004</strain>
    </source>
</reference>
<dbReference type="EMBL" id="KB304598">
    <property type="protein sequence ID" value="ELU01879.1"/>
    <property type="molecule type" value="Genomic_DNA"/>
</dbReference>
<feature type="region of interest" description="Disordered" evidence="1">
    <location>
        <begin position="201"/>
        <end position="229"/>
    </location>
</feature>
<evidence type="ECO:0000313" key="3">
    <source>
        <dbReference type="EnsemblMetazoa" id="CapteP191305"/>
    </source>
</evidence>
<gene>
    <name evidence="2" type="ORF">CAPTEDRAFT_191305</name>
</gene>
<evidence type="ECO:0000313" key="2">
    <source>
        <dbReference type="EMBL" id="ELU01879.1"/>
    </source>
</evidence>